<proteinExistence type="predicted"/>
<dbReference type="Proteomes" id="UP000419144">
    <property type="component" value="Unassembled WGS sequence"/>
</dbReference>
<protein>
    <submittedName>
        <fullName evidence="1">Uncharacterized protein</fullName>
    </submittedName>
</protein>
<name>A0A640KSN1_LEITA</name>
<organism evidence="1 2">
    <name type="scientific">Leishmania tarentolae</name>
    <name type="common">Sauroleishmania tarentolae</name>
    <dbReference type="NCBI Taxonomy" id="5689"/>
    <lineage>
        <taxon>Eukaryota</taxon>
        <taxon>Discoba</taxon>
        <taxon>Euglenozoa</taxon>
        <taxon>Kinetoplastea</taxon>
        <taxon>Metakinetoplastina</taxon>
        <taxon>Trypanosomatida</taxon>
        <taxon>Trypanosomatidae</taxon>
        <taxon>Leishmaniinae</taxon>
        <taxon>Leishmania</taxon>
        <taxon>lizard Leishmania</taxon>
    </lineage>
</organism>
<dbReference type="VEuPathDB" id="TriTrypDB:LtaPh_3431251"/>
<sequence>MTIILQIVAPTRPFPPPHPHTPHGTLLLTSWNCQLYRRTKLYLPGSGTVLSLFGSLLHTMYHTTTHGGRGDAAAIQTSGIPHKMDSRLGGLCTCAFFRSILVFADSVTTGGSPDLFITAEVCLGTRVDDGQVTLRSGCHCHHPRLLQQCRVQLEHEAIHAGGNCVLRPVGEHNATELRVVLANDCISFFLANNLDILRDDGGAALEETHLGHRHNRVSVCATPHDFVIWIEAEHAQPVAVLQNAAIVSLYLFAVTDAELVVVALRKVVKGRRRR</sequence>
<evidence type="ECO:0000313" key="1">
    <source>
        <dbReference type="EMBL" id="GET92388.1"/>
    </source>
</evidence>
<reference evidence="1" key="1">
    <citation type="submission" date="2019-11" db="EMBL/GenBank/DDBJ databases">
        <title>Leishmania tarentolae CDS.</title>
        <authorList>
            <person name="Goto Y."/>
            <person name="Yamagishi J."/>
        </authorList>
    </citation>
    <scope>NUCLEOTIDE SEQUENCE [LARGE SCALE GENOMIC DNA]</scope>
    <source>
        <strain evidence="1">Parrot Tar II</strain>
    </source>
</reference>
<accession>A0A640KSN1</accession>
<gene>
    <name evidence="1" type="ORF">LtaPh_3431251</name>
</gene>
<evidence type="ECO:0000313" key="2">
    <source>
        <dbReference type="Proteomes" id="UP000419144"/>
    </source>
</evidence>
<keyword evidence="2" id="KW-1185">Reference proteome</keyword>
<dbReference type="AlphaFoldDB" id="A0A640KSN1"/>
<dbReference type="EMBL" id="BLBS01000054">
    <property type="protein sequence ID" value="GET92388.1"/>
    <property type="molecule type" value="Genomic_DNA"/>
</dbReference>
<comment type="caution">
    <text evidence="1">The sequence shown here is derived from an EMBL/GenBank/DDBJ whole genome shotgun (WGS) entry which is preliminary data.</text>
</comment>